<accession>A0ACB9RJG0</accession>
<comment type="caution">
    <text evidence="1">The sequence shown here is derived from an EMBL/GenBank/DDBJ whole genome shotgun (WGS) entry which is preliminary data.</text>
</comment>
<name>A0ACB9RJG0_9MYRT</name>
<sequence>MSRCSSDDAGELRSEDHLLARDGESHVVVEPKLLFGLSEETLEFGVIEDRDGNNVPSPVLPDIDGKVAFGNIEGEAVLVVADVDLFAQAGAPLEDLLEDGRVRQLVQFPVGHTCK</sequence>
<keyword evidence="2" id="KW-1185">Reference proteome</keyword>
<organism evidence="1 2">
    <name type="scientific">Melastoma candidum</name>
    <dbReference type="NCBI Taxonomy" id="119954"/>
    <lineage>
        <taxon>Eukaryota</taxon>
        <taxon>Viridiplantae</taxon>
        <taxon>Streptophyta</taxon>
        <taxon>Embryophyta</taxon>
        <taxon>Tracheophyta</taxon>
        <taxon>Spermatophyta</taxon>
        <taxon>Magnoliopsida</taxon>
        <taxon>eudicotyledons</taxon>
        <taxon>Gunneridae</taxon>
        <taxon>Pentapetalae</taxon>
        <taxon>rosids</taxon>
        <taxon>malvids</taxon>
        <taxon>Myrtales</taxon>
        <taxon>Melastomataceae</taxon>
        <taxon>Melastomatoideae</taxon>
        <taxon>Melastomateae</taxon>
        <taxon>Melastoma</taxon>
    </lineage>
</organism>
<dbReference type="Proteomes" id="UP001057402">
    <property type="component" value="Chromosome 4"/>
</dbReference>
<evidence type="ECO:0000313" key="1">
    <source>
        <dbReference type="EMBL" id="KAI4376087.1"/>
    </source>
</evidence>
<dbReference type="EMBL" id="CM042883">
    <property type="protein sequence ID" value="KAI4376087.1"/>
    <property type="molecule type" value="Genomic_DNA"/>
</dbReference>
<proteinExistence type="predicted"/>
<reference evidence="2" key="1">
    <citation type="journal article" date="2023" name="Front. Plant Sci.">
        <title>Chromosomal-level genome assembly of Melastoma candidum provides insights into trichome evolution.</title>
        <authorList>
            <person name="Zhong Y."/>
            <person name="Wu W."/>
            <person name="Sun C."/>
            <person name="Zou P."/>
            <person name="Liu Y."/>
            <person name="Dai S."/>
            <person name="Zhou R."/>
        </authorList>
    </citation>
    <scope>NUCLEOTIDE SEQUENCE [LARGE SCALE GENOMIC DNA]</scope>
</reference>
<protein>
    <submittedName>
        <fullName evidence="1">Uncharacterized protein</fullName>
    </submittedName>
</protein>
<gene>
    <name evidence="1" type="ORF">MLD38_013881</name>
</gene>
<evidence type="ECO:0000313" key="2">
    <source>
        <dbReference type="Proteomes" id="UP001057402"/>
    </source>
</evidence>